<comment type="caution">
    <text evidence="2">The sequence shown here is derived from an EMBL/GenBank/DDBJ whole genome shotgun (WGS) entry which is preliminary data.</text>
</comment>
<dbReference type="EMBL" id="BPLR01014860">
    <property type="protein sequence ID" value="GIY71786.1"/>
    <property type="molecule type" value="Genomic_DNA"/>
</dbReference>
<proteinExistence type="predicted"/>
<dbReference type="Proteomes" id="UP001054945">
    <property type="component" value="Unassembled WGS sequence"/>
</dbReference>
<keyword evidence="1" id="KW-1133">Transmembrane helix</keyword>
<organism evidence="2 3">
    <name type="scientific">Caerostris extrusa</name>
    <name type="common">Bark spider</name>
    <name type="synonym">Caerostris bankana</name>
    <dbReference type="NCBI Taxonomy" id="172846"/>
    <lineage>
        <taxon>Eukaryota</taxon>
        <taxon>Metazoa</taxon>
        <taxon>Ecdysozoa</taxon>
        <taxon>Arthropoda</taxon>
        <taxon>Chelicerata</taxon>
        <taxon>Arachnida</taxon>
        <taxon>Araneae</taxon>
        <taxon>Araneomorphae</taxon>
        <taxon>Entelegynae</taxon>
        <taxon>Araneoidea</taxon>
        <taxon>Araneidae</taxon>
        <taxon>Caerostris</taxon>
    </lineage>
</organism>
<evidence type="ECO:0000313" key="3">
    <source>
        <dbReference type="Proteomes" id="UP001054945"/>
    </source>
</evidence>
<protein>
    <submittedName>
        <fullName evidence="2">Uncharacterized protein</fullName>
    </submittedName>
</protein>
<gene>
    <name evidence="2" type="ORF">CEXT_540411</name>
</gene>
<keyword evidence="3" id="KW-1185">Reference proteome</keyword>
<dbReference type="AlphaFoldDB" id="A0AAV4VNL2"/>
<name>A0AAV4VNL2_CAEEX</name>
<keyword evidence="1" id="KW-0472">Membrane</keyword>
<evidence type="ECO:0000256" key="1">
    <source>
        <dbReference type="SAM" id="Phobius"/>
    </source>
</evidence>
<sequence>MNRLLQHCNHAIAATSDHSDIKPKCHSNSSVIIKEKTEIWTKVVVQSLSFLRLDTTMSILISNYLFVLLSSRSVLRKGFQNSLVGNIRQKTILSVGAIFYLYFLNLPLLDG</sequence>
<accession>A0AAV4VNL2</accession>
<evidence type="ECO:0000313" key="2">
    <source>
        <dbReference type="EMBL" id="GIY71786.1"/>
    </source>
</evidence>
<keyword evidence="1" id="KW-0812">Transmembrane</keyword>
<reference evidence="2 3" key="1">
    <citation type="submission" date="2021-06" db="EMBL/GenBank/DDBJ databases">
        <title>Caerostris extrusa draft genome.</title>
        <authorList>
            <person name="Kono N."/>
            <person name="Arakawa K."/>
        </authorList>
    </citation>
    <scope>NUCLEOTIDE SEQUENCE [LARGE SCALE GENOMIC DNA]</scope>
</reference>
<feature type="transmembrane region" description="Helical" evidence="1">
    <location>
        <begin position="91"/>
        <end position="109"/>
    </location>
</feature>